<accession>A0A915KMV3</accession>
<keyword evidence="1" id="KW-1133">Transmembrane helix</keyword>
<keyword evidence="1" id="KW-0812">Transmembrane</keyword>
<dbReference type="Proteomes" id="UP000887565">
    <property type="component" value="Unplaced"/>
</dbReference>
<evidence type="ECO:0000313" key="2">
    <source>
        <dbReference type="Proteomes" id="UP000887565"/>
    </source>
</evidence>
<feature type="transmembrane region" description="Helical" evidence="1">
    <location>
        <begin position="88"/>
        <end position="109"/>
    </location>
</feature>
<sequence length="147" mass="17119">MADSEEACFIVSLYCQMSMLVSKSRVNPDLLYLFKKKKVKRLVIGVEVILDEGFIRNIKIAFVIGEQVERHQLNFDFDRPESSHMLSVIQIMFGSSITIVTCALLCSYFDERFFLNNTQGLFHLNSSQIQFTENDDFVIRIFKRKCQ</sequence>
<dbReference type="WBParaSite" id="nRc.2.0.1.t39369-RA">
    <property type="protein sequence ID" value="nRc.2.0.1.t39369-RA"/>
    <property type="gene ID" value="nRc.2.0.1.g39369"/>
</dbReference>
<name>A0A915KMV3_ROMCU</name>
<evidence type="ECO:0000256" key="1">
    <source>
        <dbReference type="SAM" id="Phobius"/>
    </source>
</evidence>
<reference evidence="3" key="1">
    <citation type="submission" date="2022-11" db="UniProtKB">
        <authorList>
            <consortium name="WormBaseParasite"/>
        </authorList>
    </citation>
    <scope>IDENTIFICATION</scope>
</reference>
<protein>
    <submittedName>
        <fullName evidence="3">Uncharacterized protein</fullName>
    </submittedName>
</protein>
<evidence type="ECO:0000313" key="3">
    <source>
        <dbReference type="WBParaSite" id="nRc.2.0.1.t39369-RA"/>
    </source>
</evidence>
<organism evidence="2 3">
    <name type="scientific">Romanomermis culicivorax</name>
    <name type="common">Nematode worm</name>
    <dbReference type="NCBI Taxonomy" id="13658"/>
    <lineage>
        <taxon>Eukaryota</taxon>
        <taxon>Metazoa</taxon>
        <taxon>Ecdysozoa</taxon>
        <taxon>Nematoda</taxon>
        <taxon>Enoplea</taxon>
        <taxon>Dorylaimia</taxon>
        <taxon>Mermithida</taxon>
        <taxon>Mermithoidea</taxon>
        <taxon>Mermithidae</taxon>
        <taxon>Romanomermis</taxon>
    </lineage>
</organism>
<keyword evidence="2" id="KW-1185">Reference proteome</keyword>
<keyword evidence="1" id="KW-0472">Membrane</keyword>
<dbReference type="AlphaFoldDB" id="A0A915KMV3"/>
<proteinExistence type="predicted"/>